<dbReference type="PANTHER" id="PTHR30487">
    <property type="entry name" value="TYPE 4 PREPILIN-LIKE PROTEINS LEADER PEPTIDE-PROCESSING ENZYME"/>
    <property type="match status" value="1"/>
</dbReference>
<feature type="transmembrane region" description="Helical" evidence="19">
    <location>
        <begin position="106"/>
        <end position="124"/>
    </location>
</feature>
<dbReference type="Gene3D" id="1.20.120.1220">
    <property type="match status" value="1"/>
</dbReference>
<evidence type="ECO:0000256" key="2">
    <source>
        <dbReference type="ARBA" id="ARBA00005801"/>
    </source>
</evidence>
<feature type="domain" description="Prepilin type IV endopeptidase peptidase" evidence="20">
    <location>
        <begin position="138"/>
        <end position="245"/>
    </location>
</feature>
<keyword evidence="23" id="KW-1185">Reference proteome</keyword>
<keyword evidence="3" id="KW-1003">Cell membrane</keyword>
<dbReference type="FunFam" id="1.20.120.1220:FF:000001">
    <property type="entry name" value="Type 4 prepilin-like proteins leader peptide-processing enzyme"/>
    <property type="match status" value="1"/>
</dbReference>
<evidence type="ECO:0000256" key="5">
    <source>
        <dbReference type="ARBA" id="ARBA00022603"/>
    </source>
</evidence>
<reference evidence="22 23" key="1">
    <citation type="journal article" date="2012" name="J. Bacteriol.">
        <title>Genome Sequence of Idiomarina xiamenensis Type Strain 10-D-4.</title>
        <authorList>
            <person name="Lai Q."/>
            <person name="Wang L."/>
            <person name="Wang W."/>
            <person name="Shao Z."/>
        </authorList>
    </citation>
    <scope>NUCLEOTIDE SEQUENCE [LARGE SCALE GENOMIC DNA]</scope>
    <source>
        <strain evidence="22 23">10-D-4</strain>
    </source>
</reference>
<dbReference type="MEROPS" id="A24.A10"/>
<comment type="caution">
    <text evidence="22">The sequence shown here is derived from an EMBL/GenBank/DDBJ whole genome shotgun (WGS) entry which is preliminary data.</text>
</comment>
<evidence type="ECO:0000256" key="7">
    <source>
        <dbReference type="ARBA" id="ARBA00022679"/>
    </source>
</evidence>
<evidence type="ECO:0000256" key="6">
    <source>
        <dbReference type="ARBA" id="ARBA00022670"/>
    </source>
</evidence>
<sequence>MIDWALIYPPHSWLTLSLAALMGLLLGSFLNVVIARLPRQLQQQWRHECQLLLQLPTTEDQQLTIVKPRSQCPHCQHSIAWYDNIPLLSWLYLRGRCRHCQARISYRYPLVECCYGIIFAALAWHHGASLALVVYGIAAALLLCLIFIDLQHYLLPDPLTLPLLWLGLLWALLGGPLDITSAVIGAMAGYLSLWSVYWLFKLLTGKEGMGYGDFKLLAAIGAFCGWQALPVVVVSSAVLGIIYALLARLSGHLQRGQAIPFGPFLAVAGVLSFYYAQTWLQLYWQWLGL</sequence>
<gene>
    <name evidence="22" type="ORF">A10D4_03210</name>
</gene>
<keyword evidence="9 18" id="KW-0812">Transmembrane</keyword>
<dbReference type="PRINTS" id="PR00864">
    <property type="entry name" value="PREPILNPTASE"/>
</dbReference>
<comment type="similarity">
    <text evidence="2 17">Belongs to the peptidase A24 family.</text>
</comment>
<evidence type="ECO:0000256" key="11">
    <source>
        <dbReference type="ARBA" id="ARBA00022989"/>
    </source>
</evidence>
<keyword evidence="13 18" id="KW-0511">Multifunctional enzyme</keyword>
<dbReference type="InterPro" id="IPR000045">
    <property type="entry name" value="Prepilin_IV_endopep_pep"/>
</dbReference>
<evidence type="ECO:0000256" key="14">
    <source>
        <dbReference type="ARBA" id="ARBA00050401"/>
    </source>
</evidence>
<keyword evidence="12 19" id="KW-0472">Membrane</keyword>
<evidence type="ECO:0000256" key="1">
    <source>
        <dbReference type="ARBA" id="ARBA00004429"/>
    </source>
</evidence>
<keyword evidence="5 18" id="KW-0489">Methyltransferase</keyword>
<evidence type="ECO:0000256" key="13">
    <source>
        <dbReference type="ARBA" id="ARBA00023268"/>
    </source>
</evidence>
<proteinExistence type="inferred from homology"/>
<keyword evidence="10 18" id="KW-0378">Hydrolase</keyword>
<dbReference type="eggNOG" id="COG1989">
    <property type="taxonomic scope" value="Bacteria"/>
</dbReference>
<dbReference type="OrthoDB" id="9789291at2"/>
<keyword evidence="6 18" id="KW-0645">Protease</keyword>
<dbReference type="GO" id="GO:0005886">
    <property type="term" value="C:plasma membrane"/>
    <property type="evidence" value="ECO:0007669"/>
    <property type="project" value="UniProtKB-SubCell"/>
</dbReference>
<evidence type="ECO:0000256" key="16">
    <source>
        <dbReference type="ARBA" id="ARBA00071870"/>
    </source>
</evidence>
<dbReference type="GO" id="GO:0008168">
    <property type="term" value="F:methyltransferase activity"/>
    <property type="evidence" value="ECO:0007669"/>
    <property type="project" value="UniProtKB-KW"/>
</dbReference>
<evidence type="ECO:0000313" key="22">
    <source>
        <dbReference type="EMBL" id="EKE85320.1"/>
    </source>
</evidence>
<keyword evidence="4" id="KW-0997">Cell inner membrane</keyword>
<keyword evidence="8" id="KW-0949">S-adenosyl-L-methionine</keyword>
<evidence type="ECO:0000256" key="4">
    <source>
        <dbReference type="ARBA" id="ARBA00022519"/>
    </source>
</evidence>
<accession>K2L6B1</accession>
<feature type="domain" description="Prepilin peptidase A24 N-terminal" evidence="21">
    <location>
        <begin position="21"/>
        <end position="125"/>
    </location>
</feature>
<evidence type="ECO:0000259" key="20">
    <source>
        <dbReference type="Pfam" id="PF01478"/>
    </source>
</evidence>
<dbReference type="Pfam" id="PF06750">
    <property type="entry name" value="A24_N_bact"/>
    <property type="match status" value="1"/>
</dbReference>
<keyword evidence="7 18" id="KW-0808">Transferase</keyword>
<evidence type="ECO:0000256" key="9">
    <source>
        <dbReference type="ARBA" id="ARBA00022692"/>
    </source>
</evidence>
<dbReference type="InterPro" id="IPR010627">
    <property type="entry name" value="Prepilin_pept_A24_N"/>
</dbReference>
<name>K2L6B1_9GAMM</name>
<keyword evidence="11 19" id="KW-1133">Transmembrane helix</keyword>
<dbReference type="GO" id="GO:0004190">
    <property type="term" value="F:aspartic-type endopeptidase activity"/>
    <property type="evidence" value="ECO:0007669"/>
    <property type="project" value="UniProtKB-EC"/>
</dbReference>
<feature type="transmembrane region" description="Helical" evidence="19">
    <location>
        <begin position="12"/>
        <end position="34"/>
    </location>
</feature>
<comment type="catalytic activity">
    <reaction evidence="14 18">
        <text>Typically cleaves a -Gly-|-Phe- bond to release an N-terminal, basic peptide of 5-8 residues from type IV prepilin, and then N-methylates the new N-terminal amino group, the methyl donor being S-adenosyl-L-methionine.</text>
        <dbReference type="EC" id="3.4.23.43"/>
    </reaction>
</comment>
<evidence type="ECO:0000259" key="21">
    <source>
        <dbReference type="Pfam" id="PF06750"/>
    </source>
</evidence>
<dbReference type="EMBL" id="AMRG01000003">
    <property type="protein sequence ID" value="EKE85320.1"/>
    <property type="molecule type" value="Genomic_DNA"/>
</dbReference>
<dbReference type="InterPro" id="IPR050882">
    <property type="entry name" value="Prepilin_peptidase/N-MTase"/>
</dbReference>
<dbReference type="STRING" id="740709.A10D4_03210"/>
<feature type="transmembrane region" description="Helical" evidence="19">
    <location>
        <begin position="130"/>
        <end position="148"/>
    </location>
</feature>
<evidence type="ECO:0000256" key="17">
    <source>
        <dbReference type="RuleBase" id="RU003793"/>
    </source>
</evidence>
<evidence type="ECO:0000256" key="18">
    <source>
        <dbReference type="RuleBase" id="RU003794"/>
    </source>
</evidence>
<evidence type="ECO:0000256" key="19">
    <source>
        <dbReference type="SAM" id="Phobius"/>
    </source>
</evidence>
<dbReference type="AlphaFoldDB" id="K2L6B1"/>
<dbReference type="Pfam" id="PF01478">
    <property type="entry name" value="Peptidase_A24"/>
    <property type="match status" value="1"/>
</dbReference>
<dbReference type="EC" id="2.1.1.-" evidence="18"/>
<dbReference type="EC" id="3.4.23.43" evidence="15 18"/>
<evidence type="ECO:0000313" key="23">
    <source>
        <dbReference type="Proteomes" id="UP000014115"/>
    </source>
</evidence>
<comment type="subcellular location">
    <subcellularLocation>
        <location evidence="1">Cell inner membrane</location>
        <topology evidence="1">Multi-pass membrane protein</topology>
    </subcellularLocation>
    <subcellularLocation>
        <location evidence="18">Cell membrane</location>
        <topology evidence="18">Multi-pass membrane protein</topology>
    </subcellularLocation>
</comment>
<evidence type="ECO:0000256" key="12">
    <source>
        <dbReference type="ARBA" id="ARBA00023136"/>
    </source>
</evidence>
<evidence type="ECO:0000256" key="15">
    <source>
        <dbReference type="ARBA" id="ARBA00067082"/>
    </source>
</evidence>
<dbReference type="InterPro" id="IPR014032">
    <property type="entry name" value="Peptidase_A24A_bac"/>
</dbReference>
<dbReference type="GO" id="GO:0032259">
    <property type="term" value="P:methylation"/>
    <property type="evidence" value="ECO:0007669"/>
    <property type="project" value="UniProtKB-KW"/>
</dbReference>
<evidence type="ECO:0000256" key="8">
    <source>
        <dbReference type="ARBA" id="ARBA00022691"/>
    </source>
</evidence>
<dbReference type="Proteomes" id="UP000014115">
    <property type="component" value="Unassembled WGS sequence"/>
</dbReference>
<dbReference type="PATRIC" id="fig|740709.3.peg.646"/>
<feature type="transmembrane region" description="Helical" evidence="19">
    <location>
        <begin position="258"/>
        <end position="276"/>
    </location>
</feature>
<protein>
    <recommendedName>
        <fullName evidence="16 18">Prepilin leader peptidase/N-methyltransferase</fullName>
        <ecNumber evidence="18">2.1.1.-</ecNumber>
        <ecNumber evidence="15 18">3.4.23.43</ecNumber>
    </recommendedName>
</protein>
<comment type="function">
    <text evidence="18">Plays an essential role in type IV pili and type II pseudopili formation by proteolytically removing the leader sequence from substrate proteins and subsequently monomethylating the alpha-amino group of the newly exposed N-terminal phenylalanine.</text>
</comment>
<organism evidence="22 23">
    <name type="scientific">Idiomarina xiamenensis 10-D-4</name>
    <dbReference type="NCBI Taxonomy" id="740709"/>
    <lineage>
        <taxon>Bacteria</taxon>
        <taxon>Pseudomonadati</taxon>
        <taxon>Pseudomonadota</taxon>
        <taxon>Gammaproteobacteria</taxon>
        <taxon>Alteromonadales</taxon>
        <taxon>Idiomarinaceae</taxon>
        <taxon>Idiomarina</taxon>
    </lineage>
</organism>
<evidence type="ECO:0000256" key="3">
    <source>
        <dbReference type="ARBA" id="ARBA00022475"/>
    </source>
</evidence>
<evidence type="ECO:0000256" key="10">
    <source>
        <dbReference type="ARBA" id="ARBA00022801"/>
    </source>
</evidence>
<feature type="transmembrane region" description="Helical" evidence="19">
    <location>
        <begin position="216"/>
        <end position="246"/>
    </location>
</feature>
<dbReference type="GO" id="GO:0006465">
    <property type="term" value="P:signal peptide processing"/>
    <property type="evidence" value="ECO:0007669"/>
    <property type="project" value="TreeGrafter"/>
</dbReference>
<dbReference type="PANTHER" id="PTHR30487:SF0">
    <property type="entry name" value="PREPILIN LEADER PEPTIDASE_N-METHYLTRANSFERASE-RELATED"/>
    <property type="match status" value="1"/>
</dbReference>